<feature type="domain" description="PAS" evidence="2">
    <location>
        <begin position="291"/>
        <end position="360"/>
    </location>
</feature>
<dbReference type="Gene3D" id="3.30.450.20">
    <property type="entry name" value="PAS domain"/>
    <property type="match status" value="4"/>
</dbReference>
<dbReference type="Pfam" id="PF13426">
    <property type="entry name" value="PAS_9"/>
    <property type="match status" value="2"/>
</dbReference>
<dbReference type="SMART" id="SM00091">
    <property type="entry name" value="PAS"/>
    <property type="match status" value="4"/>
</dbReference>
<dbReference type="PROSITE" id="PS50112">
    <property type="entry name" value="PAS"/>
    <property type="match status" value="3"/>
</dbReference>
<keyword evidence="1" id="KW-0812">Transmembrane</keyword>
<accession>A0ABR8GLR6</accession>
<evidence type="ECO:0000259" key="2">
    <source>
        <dbReference type="PROSITE" id="PS50112"/>
    </source>
</evidence>
<dbReference type="InterPro" id="IPR000014">
    <property type="entry name" value="PAS"/>
</dbReference>
<evidence type="ECO:0000259" key="3">
    <source>
        <dbReference type="PROSITE" id="PS50113"/>
    </source>
</evidence>
<dbReference type="InterPro" id="IPR001610">
    <property type="entry name" value="PAC"/>
</dbReference>
<dbReference type="PANTHER" id="PTHR44757">
    <property type="entry name" value="DIGUANYLATE CYCLASE DGCP"/>
    <property type="match status" value="1"/>
</dbReference>
<gene>
    <name evidence="4" type="ORF">H6G81_07325</name>
</gene>
<keyword evidence="1" id="KW-1133">Transmembrane helix</keyword>
<dbReference type="InterPro" id="IPR052155">
    <property type="entry name" value="Biofilm_reg_signaling"/>
</dbReference>
<proteinExistence type="predicted"/>
<feature type="domain" description="PAC" evidence="3">
    <location>
        <begin position="238"/>
        <end position="290"/>
    </location>
</feature>
<evidence type="ECO:0000313" key="5">
    <source>
        <dbReference type="Proteomes" id="UP000660380"/>
    </source>
</evidence>
<sequence>MVFIPLYIGERFDGYLVGVFQIQSLLDRILPEQITQHYEITILDGDELIYRDGSASLEASTWIQTRNINLHGINWQVQILPSSALLKQKRWLLPTLILIGGLFIAWSLALTLYFAKAARWHSRRIEFINQQLDLKISELQQTKINLQSAMTFQQAILDSANYTIISTDTNGTICTFNAAAERWLGYTAAEVISKTTPAILHKPDEVVQRAAELSQELNCQITPGFEVFVAKAQLGQIDEQEWTYIAKDGSRFPVLLSVTALYDQTGKLTGFLGIGTDISDRKALEKELAQQHELLNAFITSAPVGITLLDSQLHFLVVNEALAEINGIPAAEHFGKTPREIVPDLASQQEQVFQHVLTTGESVLDFEVRGETAKFPGVERTWLASYFPIKSGTRQPMGIGMVVVEITDRKASEQFLLESESTLRSFFNSGAMMMGIVELHDNDVRHLSDNLTSAQFFGTTPEALKNQFATDLGVTPSHLKLWIGRYREAMQTQTPVKFEYPHATRNGQKWLSVTVCPIESRTGGQPRLSYMVEDITDRKQAEVELREISAALENAVAGISKIDPQGRYIAVNRAYARITGYEPEEMLGMEWQRTLHPDDIEHIIDAYHQMLRDGRVVPQLETEYQRVEAALVLQHPNRQND</sequence>
<name>A0ABR8GLR6_9CYAN</name>
<evidence type="ECO:0000313" key="4">
    <source>
        <dbReference type="EMBL" id="MBD2604347.1"/>
    </source>
</evidence>
<keyword evidence="5" id="KW-1185">Reference proteome</keyword>
<protein>
    <submittedName>
        <fullName evidence="4">PAS domain S-box protein</fullName>
    </submittedName>
</protein>
<keyword evidence="1" id="KW-0472">Membrane</keyword>
<evidence type="ECO:0000256" key="1">
    <source>
        <dbReference type="SAM" id="Phobius"/>
    </source>
</evidence>
<feature type="domain" description="PAS" evidence="2">
    <location>
        <begin position="149"/>
        <end position="220"/>
    </location>
</feature>
<dbReference type="PROSITE" id="PS50113">
    <property type="entry name" value="PAC"/>
    <property type="match status" value="2"/>
</dbReference>
<dbReference type="Pfam" id="PF08448">
    <property type="entry name" value="PAS_4"/>
    <property type="match status" value="1"/>
</dbReference>
<comment type="caution">
    <text evidence="4">The sequence shown here is derived from an EMBL/GenBank/DDBJ whole genome shotgun (WGS) entry which is preliminary data.</text>
</comment>
<dbReference type="SMART" id="SM00086">
    <property type="entry name" value="PAC"/>
    <property type="match status" value="2"/>
</dbReference>
<dbReference type="InterPro" id="IPR000700">
    <property type="entry name" value="PAS-assoc_C"/>
</dbReference>
<dbReference type="InterPro" id="IPR035965">
    <property type="entry name" value="PAS-like_dom_sf"/>
</dbReference>
<dbReference type="InterPro" id="IPR013655">
    <property type="entry name" value="PAS_fold_3"/>
</dbReference>
<dbReference type="Proteomes" id="UP000660380">
    <property type="component" value="Unassembled WGS sequence"/>
</dbReference>
<dbReference type="NCBIfam" id="TIGR00229">
    <property type="entry name" value="sensory_box"/>
    <property type="match status" value="4"/>
</dbReference>
<dbReference type="InterPro" id="IPR013656">
    <property type="entry name" value="PAS_4"/>
</dbReference>
<dbReference type="CDD" id="cd00130">
    <property type="entry name" value="PAS"/>
    <property type="match status" value="4"/>
</dbReference>
<feature type="domain" description="PAS" evidence="2">
    <location>
        <begin position="544"/>
        <end position="614"/>
    </location>
</feature>
<organism evidence="4 5">
    <name type="scientific">Scytonema hofmannii FACHB-248</name>
    <dbReference type="NCBI Taxonomy" id="1842502"/>
    <lineage>
        <taxon>Bacteria</taxon>
        <taxon>Bacillati</taxon>
        <taxon>Cyanobacteriota</taxon>
        <taxon>Cyanophyceae</taxon>
        <taxon>Nostocales</taxon>
        <taxon>Scytonemataceae</taxon>
        <taxon>Scytonema</taxon>
    </lineage>
</organism>
<dbReference type="Pfam" id="PF08447">
    <property type="entry name" value="PAS_3"/>
    <property type="match status" value="1"/>
</dbReference>
<feature type="domain" description="PAC" evidence="3">
    <location>
        <begin position="494"/>
        <end position="547"/>
    </location>
</feature>
<dbReference type="PANTHER" id="PTHR44757:SF2">
    <property type="entry name" value="BIOFILM ARCHITECTURE MAINTENANCE PROTEIN MBAA"/>
    <property type="match status" value="1"/>
</dbReference>
<dbReference type="SUPFAM" id="SSF55785">
    <property type="entry name" value="PYP-like sensor domain (PAS domain)"/>
    <property type="match status" value="4"/>
</dbReference>
<reference evidence="4 5" key="1">
    <citation type="journal article" date="2020" name="ISME J.">
        <title>Comparative genomics reveals insights into cyanobacterial evolution and habitat adaptation.</title>
        <authorList>
            <person name="Chen M.Y."/>
            <person name="Teng W.K."/>
            <person name="Zhao L."/>
            <person name="Hu C.X."/>
            <person name="Zhou Y.K."/>
            <person name="Han B.P."/>
            <person name="Song L.R."/>
            <person name="Shu W.S."/>
        </authorList>
    </citation>
    <scope>NUCLEOTIDE SEQUENCE [LARGE SCALE GENOMIC DNA]</scope>
    <source>
        <strain evidence="4 5">FACHB-248</strain>
    </source>
</reference>
<dbReference type="EMBL" id="JACJTA010000010">
    <property type="protein sequence ID" value="MBD2604347.1"/>
    <property type="molecule type" value="Genomic_DNA"/>
</dbReference>
<feature type="transmembrane region" description="Helical" evidence="1">
    <location>
        <begin position="91"/>
        <end position="115"/>
    </location>
</feature>
<dbReference type="RefSeq" id="WP_029633462.1">
    <property type="nucleotide sequence ID" value="NZ_JACJTA010000010.1"/>
</dbReference>